<dbReference type="CTD" id="20208605"/>
<dbReference type="PANTHER" id="PTHR46289">
    <property type="entry name" value="52 KDA REPRESSOR OF THE INHIBITOR OF THE PROTEIN KINASE-LIKE PROTEIN-RELATED"/>
    <property type="match status" value="1"/>
</dbReference>
<reference evidence="3 5" key="2">
    <citation type="journal article" date="2013" name="Nature">
        <title>Insights into bilaterian evolution from three spiralian genomes.</title>
        <authorList>
            <person name="Simakov O."/>
            <person name="Marletaz F."/>
            <person name="Cho S.J."/>
            <person name="Edsinger-Gonzales E."/>
            <person name="Havlak P."/>
            <person name="Hellsten U."/>
            <person name="Kuo D.H."/>
            <person name="Larsson T."/>
            <person name="Lv J."/>
            <person name="Arendt D."/>
            <person name="Savage R."/>
            <person name="Osoegawa K."/>
            <person name="de Jong P."/>
            <person name="Grimwood J."/>
            <person name="Chapman J.A."/>
            <person name="Shapiro H."/>
            <person name="Aerts A."/>
            <person name="Otillar R.P."/>
            <person name="Terry A.Y."/>
            <person name="Boore J.L."/>
            <person name="Grigoriev I.V."/>
            <person name="Lindberg D.R."/>
            <person name="Seaver E.C."/>
            <person name="Weisblat D.A."/>
            <person name="Putnam N.H."/>
            <person name="Rokhsar D.S."/>
        </authorList>
    </citation>
    <scope>NUCLEOTIDE SEQUENCE</scope>
</reference>
<gene>
    <name evidence="4" type="primary">20208605</name>
    <name evidence="3" type="ORF">HELRODRAFT_182594</name>
</gene>
<dbReference type="InterPro" id="IPR008906">
    <property type="entry name" value="HATC_C_dom"/>
</dbReference>
<dbReference type="PANTHER" id="PTHR46289:SF14">
    <property type="entry name" value="DUF4371 DOMAIN-CONTAINING PROTEIN"/>
    <property type="match status" value="1"/>
</dbReference>
<proteinExistence type="predicted"/>
<evidence type="ECO:0000313" key="3">
    <source>
        <dbReference type="EMBL" id="ESN90766.1"/>
    </source>
</evidence>
<dbReference type="InterPro" id="IPR012337">
    <property type="entry name" value="RNaseH-like_sf"/>
</dbReference>
<dbReference type="OrthoDB" id="10059291at2759"/>
<dbReference type="InterPro" id="IPR052958">
    <property type="entry name" value="IFN-induced_PKR_regulator"/>
</dbReference>
<reference evidence="5" key="1">
    <citation type="submission" date="2012-12" db="EMBL/GenBank/DDBJ databases">
        <authorList>
            <person name="Hellsten U."/>
            <person name="Grimwood J."/>
            <person name="Chapman J.A."/>
            <person name="Shapiro H."/>
            <person name="Aerts A."/>
            <person name="Otillar R.P."/>
            <person name="Terry A.Y."/>
            <person name="Boore J.L."/>
            <person name="Simakov O."/>
            <person name="Marletaz F."/>
            <person name="Cho S.-J."/>
            <person name="Edsinger-Gonzales E."/>
            <person name="Havlak P."/>
            <person name="Kuo D.-H."/>
            <person name="Larsson T."/>
            <person name="Lv J."/>
            <person name="Arendt D."/>
            <person name="Savage R."/>
            <person name="Osoegawa K."/>
            <person name="de Jong P."/>
            <person name="Lindberg D.R."/>
            <person name="Seaver E.C."/>
            <person name="Weisblat D.A."/>
            <person name="Putnam N.H."/>
            <person name="Grigoriev I.V."/>
            <person name="Rokhsar D.S."/>
        </authorList>
    </citation>
    <scope>NUCLEOTIDE SEQUENCE</scope>
</reference>
<reference evidence="4" key="3">
    <citation type="submission" date="2015-06" db="UniProtKB">
        <authorList>
            <consortium name="EnsemblMetazoa"/>
        </authorList>
    </citation>
    <scope>IDENTIFICATION</scope>
</reference>
<sequence length="184" mass="20526">MSMRQYPSGAKKRDIQKKRKAEDAKNEGALTFLAKRPVTPSSETTQTQTEITAGNQSAVVSAIASMDFESYPTELPESEPPAEEEGAKSLVEMYQLIVVGGLQFTFPNVEILLRIFLTIPISNATGERSFSVLKRIKNYLRNSISQCKLGDLSILCIESKETLEYDFNAHIDSFAKLKSRKKVI</sequence>
<dbReference type="STRING" id="6412.T1FIF6"/>
<dbReference type="KEGG" id="hro:HELRODRAFT_182594"/>
<feature type="region of interest" description="Disordered" evidence="1">
    <location>
        <begin position="1"/>
        <end position="50"/>
    </location>
</feature>
<dbReference type="EMBL" id="KB097747">
    <property type="protein sequence ID" value="ESN90766.1"/>
    <property type="molecule type" value="Genomic_DNA"/>
</dbReference>
<feature type="compositionally biased region" description="Low complexity" evidence="1">
    <location>
        <begin position="39"/>
        <end position="50"/>
    </location>
</feature>
<dbReference type="AlphaFoldDB" id="T1FIF6"/>
<dbReference type="Pfam" id="PF05699">
    <property type="entry name" value="Dimer_Tnp_hAT"/>
    <property type="match status" value="1"/>
</dbReference>
<name>T1FIF6_HELRO</name>
<evidence type="ECO:0000256" key="1">
    <source>
        <dbReference type="SAM" id="MobiDB-lite"/>
    </source>
</evidence>
<evidence type="ECO:0000313" key="5">
    <source>
        <dbReference type="Proteomes" id="UP000015101"/>
    </source>
</evidence>
<accession>T1FIF6</accession>
<protein>
    <recommendedName>
        <fullName evidence="2">HAT C-terminal dimerisation domain-containing protein</fullName>
    </recommendedName>
</protein>
<dbReference type="Proteomes" id="UP000015101">
    <property type="component" value="Unassembled WGS sequence"/>
</dbReference>
<dbReference type="EMBL" id="AMQM01008269">
    <property type="status" value="NOT_ANNOTATED_CDS"/>
    <property type="molecule type" value="Genomic_DNA"/>
</dbReference>
<dbReference type="EnsemblMetazoa" id="HelroT182594">
    <property type="protein sequence ID" value="HelroP182594"/>
    <property type="gene ID" value="HelroG182594"/>
</dbReference>
<dbReference type="HOGENOM" id="CLU_1469790_0_0_1"/>
<feature type="domain" description="HAT C-terminal dimerisation" evidence="2">
    <location>
        <begin position="105"/>
        <end position="159"/>
    </location>
</feature>
<evidence type="ECO:0000259" key="2">
    <source>
        <dbReference type="Pfam" id="PF05699"/>
    </source>
</evidence>
<dbReference type="SUPFAM" id="SSF53098">
    <property type="entry name" value="Ribonuclease H-like"/>
    <property type="match status" value="1"/>
</dbReference>
<organism evidence="4 5">
    <name type="scientific">Helobdella robusta</name>
    <name type="common">Californian leech</name>
    <dbReference type="NCBI Taxonomy" id="6412"/>
    <lineage>
        <taxon>Eukaryota</taxon>
        <taxon>Metazoa</taxon>
        <taxon>Spiralia</taxon>
        <taxon>Lophotrochozoa</taxon>
        <taxon>Annelida</taxon>
        <taxon>Clitellata</taxon>
        <taxon>Hirudinea</taxon>
        <taxon>Rhynchobdellida</taxon>
        <taxon>Glossiphoniidae</taxon>
        <taxon>Helobdella</taxon>
    </lineage>
</organism>
<dbReference type="GO" id="GO:0046983">
    <property type="term" value="F:protein dimerization activity"/>
    <property type="evidence" value="ECO:0007669"/>
    <property type="project" value="InterPro"/>
</dbReference>
<dbReference type="InParanoid" id="T1FIF6"/>
<dbReference type="RefSeq" id="XP_009031088.1">
    <property type="nucleotide sequence ID" value="XM_009032840.1"/>
</dbReference>
<dbReference type="GeneID" id="20208605"/>
<evidence type="ECO:0000313" key="4">
    <source>
        <dbReference type="EnsemblMetazoa" id="HelroP182594"/>
    </source>
</evidence>
<keyword evidence="5" id="KW-1185">Reference proteome</keyword>